<organism evidence="4 5">
    <name type="scientific">Tanacetum coccineum</name>
    <dbReference type="NCBI Taxonomy" id="301880"/>
    <lineage>
        <taxon>Eukaryota</taxon>
        <taxon>Viridiplantae</taxon>
        <taxon>Streptophyta</taxon>
        <taxon>Embryophyta</taxon>
        <taxon>Tracheophyta</taxon>
        <taxon>Spermatophyta</taxon>
        <taxon>Magnoliopsida</taxon>
        <taxon>eudicotyledons</taxon>
        <taxon>Gunneridae</taxon>
        <taxon>Pentapetalae</taxon>
        <taxon>asterids</taxon>
        <taxon>campanulids</taxon>
        <taxon>Asterales</taxon>
        <taxon>Asteraceae</taxon>
        <taxon>Asteroideae</taxon>
        <taxon>Anthemideae</taxon>
        <taxon>Anthemidinae</taxon>
        <taxon>Tanacetum</taxon>
    </lineage>
</organism>
<evidence type="ECO:0000313" key="4">
    <source>
        <dbReference type="EMBL" id="GJT29573.1"/>
    </source>
</evidence>
<reference evidence="4" key="1">
    <citation type="journal article" date="2022" name="Int. J. Mol. Sci.">
        <title>Draft Genome of Tanacetum Coccineum: Genomic Comparison of Closely Related Tanacetum-Family Plants.</title>
        <authorList>
            <person name="Yamashiro T."/>
            <person name="Shiraishi A."/>
            <person name="Nakayama K."/>
            <person name="Satake H."/>
        </authorList>
    </citation>
    <scope>NUCLEOTIDE SEQUENCE</scope>
</reference>
<keyword evidence="3" id="KW-1133">Transmembrane helix</keyword>
<dbReference type="Proteomes" id="UP001151760">
    <property type="component" value="Unassembled WGS sequence"/>
</dbReference>
<proteinExistence type="predicted"/>
<keyword evidence="1" id="KW-0175">Coiled coil</keyword>
<feature type="transmembrane region" description="Helical" evidence="3">
    <location>
        <begin position="149"/>
        <end position="168"/>
    </location>
</feature>
<sequence length="380" mass="42501">MAWRHHDSSVAVPFLGPREYNASDIAKLRELSTMADWTSANLHFESYKVFVYVSMSSPTNHSLGETQRLGARYSPQVVFARKLVSDKGGQGNADASFAIKGHGDNQGGLSGLQTQPSPAHHSGRCLDTVEEPGHENVVLEMEASKYFRFLGFLLCNPVAYFFLGYFVGRFGNLPLLINGGSRIQATWITRVLLSSGLRSYYSCKDVKDRYKECKKELAATERITQLEETLKQSEDDAHQLRVEKERYAVEAGRGEMVRQRIVNQYLPTFVRRLHQSAEYKRLLGEVFSLAVGKGFIDGISIGREDADIQAILKATPNVDPASYNTFMDAYVKLFDRRYPYVDKVARMYLLDTSGLQNIMPDETGPTPGGGPHDTPTTSYA</sequence>
<comment type="caution">
    <text evidence="4">The sequence shown here is derived from an EMBL/GenBank/DDBJ whole genome shotgun (WGS) entry which is preliminary data.</text>
</comment>
<keyword evidence="5" id="KW-1185">Reference proteome</keyword>
<evidence type="ECO:0000256" key="2">
    <source>
        <dbReference type="SAM" id="MobiDB-lite"/>
    </source>
</evidence>
<evidence type="ECO:0000256" key="3">
    <source>
        <dbReference type="SAM" id="Phobius"/>
    </source>
</evidence>
<feature type="coiled-coil region" evidence="1">
    <location>
        <begin position="203"/>
        <end position="250"/>
    </location>
</feature>
<keyword evidence="3" id="KW-0472">Membrane</keyword>
<reference evidence="4" key="2">
    <citation type="submission" date="2022-01" db="EMBL/GenBank/DDBJ databases">
        <authorList>
            <person name="Yamashiro T."/>
            <person name="Shiraishi A."/>
            <person name="Satake H."/>
            <person name="Nakayama K."/>
        </authorList>
    </citation>
    <scope>NUCLEOTIDE SEQUENCE</scope>
</reference>
<gene>
    <name evidence="4" type="ORF">Tco_0909848</name>
</gene>
<accession>A0ABQ5CRM3</accession>
<keyword evidence="3" id="KW-0812">Transmembrane</keyword>
<evidence type="ECO:0000313" key="5">
    <source>
        <dbReference type="Proteomes" id="UP001151760"/>
    </source>
</evidence>
<evidence type="ECO:0000256" key="1">
    <source>
        <dbReference type="SAM" id="Coils"/>
    </source>
</evidence>
<feature type="region of interest" description="Disordered" evidence="2">
    <location>
        <begin position="358"/>
        <end position="380"/>
    </location>
</feature>
<name>A0ABQ5CRM3_9ASTR</name>
<dbReference type="EMBL" id="BQNB010014554">
    <property type="protein sequence ID" value="GJT29573.1"/>
    <property type="molecule type" value="Genomic_DNA"/>
</dbReference>
<protein>
    <submittedName>
        <fullName evidence="4">Uncharacterized protein</fullName>
    </submittedName>
</protein>